<proteinExistence type="predicted"/>
<dbReference type="EMBL" id="JAMYZZ010000018">
    <property type="protein sequence ID" value="MCP1258938.1"/>
    <property type="molecule type" value="Genomic_DNA"/>
</dbReference>
<organism evidence="1 2">
    <name type="scientific">Acetobacter lambici</name>
    <dbReference type="NCBI Taxonomy" id="1332824"/>
    <lineage>
        <taxon>Bacteria</taxon>
        <taxon>Pseudomonadati</taxon>
        <taxon>Pseudomonadota</taxon>
        <taxon>Alphaproteobacteria</taxon>
        <taxon>Acetobacterales</taxon>
        <taxon>Acetobacteraceae</taxon>
        <taxon>Acetobacter</taxon>
    </lineage>
</organism>
<accession>A0ABT1F164</accession>
<protein>
    <submittedName>
        <fullName evidence="1">Uncharacterized protein</fullName>
    </submittedName>
</protein>
<dbReference type="Proteomes" id="UP001523528">
    <property type="component" value="Unassembled WGS sequence"/>
</dbReference>
<sequence length="131" mass="15324">MGDIFALDQLQRINRTLSRGSVPAADYREAMEKISFLEQNCTILTINRDQLLKFSRELADKYNPLLRESRELKAEKEAREKAWKAHYGKLVDDYNALVAYSNDGNREYREIVDKYNALLEKYRKATGKDKT</sequence>
<reference evidence="1 2" key="1">
    <citation type="submission" date="2022-06" db="EMBL/GenBank/DDBJ databases">
        <title>Acetobacer genomes from food samples.</title>
        <authorList>
            <person name="Sombolestani A."/>
        </authorList>
    </citation>
    <scope>NUCLEOTIDE SEQUENCE [LARGE SCALE GENOMIC DNA]</scope>
    <source>
        <strain evidence="1 2">R-83285</strain>
    </source>
</reference>
<dbReference type="RefSeq" id="WP_165992845.1">
    <property type="nucleotide sequence ID" value="NZ_JAMYZY010000018.1"/>
</dbReference>
<comment type="caution">
    <text evidence="1">The sequence shown here is derived from an EMBL/GenBank/DDBJ whole genome shotgun (WGS) entry which is preliminary data.</text>
</comment>
<name>A0ABT1F164_9PROT</name>
<keyword evidence="2" id="KW-1185">Reference proteome</keyword>
<evidence type="ECO:0000313" key="2">
    <source>
        <dbReference type="Proteomes" id="UP001523528"/>
    </source>
</evidence>
<evidence type="ECO:0000313" key="1">
    <source>
        <dbReference type="EMBL" id="MCP1258938.1"/>
    </source>
</evidence>
<gene>
    <name evidence="1" type="ORF">NKW50_10090</name>
</gene>